<sequence>MPHSPARHRPAVVVLHHPGPRSRRCLGDVTAGLEEEGVPFRIEQAEETGGPDRAEQAEEGGPDRVEEAWRAREGGARELAFAAAQASELDVGVGVDAAGDVCVHHAKLPPHAPVAAGPARGARVMGHNAGRLVAGIPFKGMPPEPVSKGAAS</sequence>
<feature type="region of interest" description="Disordered" evidence="1">
    <location>
        <begin position="36"/>
        <end position="64"/>
    </location>
</feature>
<evidence type="ECO:0000256" key="1">
    <source>
        <dbReference type="SAM" id="MobiDB-lite"/>
    </source>
</evidence>
<keyword evidence="3" id="KW-1185">Reference proteome</keyword>
<dbReference type="InterPro" id="IPR010254">
    <property type="entry name" value="B12-dep_deHydtase_bsu"/>
</dbReference>
<comment type="caution">
    <text evidence="2">The sequence shown here is derived from an EMBL/GenBank/DDBJ whole genome shotgun (WGS) entry which is preliminary data.</text>
</comment>
<protein>
    <submittedName>
        <fullName evidence="2">Uncharacterized protein</fullName>
    </submittedName>
</protein>
<dbReference type="InterPro" id="IPR003208">
    <property type="entry name" value="Dehydtase/Dehydtase_re"/>
</dbReference>
<dbReference type="Proteomes" id="UP000249304">
    <property type="component" value="Unassembled WGS sequence"/>
</dbReference>
<gene>
    <name evidence="2" type="ORF">C1J01_00835</name>
</gene>
<dbReference type="RefSeq" id="WP_111175109.1">
    <property type="nucleotide sequence ID" value="NZ_POUD01000002.1"/>
</dbReference>
<accession>A0A2W2FDK0</accession>
<evidence type="ECO:0000313" key="2">
    <source>
        <dbReference type="EMBL" id="PZG23500.1"/>
    </source>
</evidence>
<dbReference type="EMBL" id="POUD01000002">
    <property type="protein sequence ID" value="PZG23500.1"/>
    <property type="molecule type" value="Genomic_DNA"/>
</dbReference>
<name>A0A2W2FDK0_9ACTN</name>
<feature type="compositionally biased region" description="Basic and acidic residues" evidence="1">
    <location>
        <begin position="50"/>
        <end position="64"/>
    </location>
</feature>
<dbReference type="Pfam" id="PF02288">
    <property type="entry name" value="Dehydratase_MU"/>
    <property type="match status" value="1"/>
</dbReference>
<proteinExistence type="predicted"/>
<dbReference type="Gene3D" id="3.40.50.10150">
    <property type="entry name" value="B12-dependent dehydatase associated subunit"/>
    <property type="match status" value="1"/>
</dbReference>
<dbReference type="OrthoDB" id="3691278at2"/>
<evidence type="ECO:0000313" key="3">
    <source>
        <dbReference type="Proteomes" id="UP000249304"/>
    </source>
</evidence>
<dbReference type="AlphaFoldDB" id="A0A2W2FDK0"/>
<dbReference type="SUPFAM" id="SSF52968">
    <property type="entry name" value="B12-dependent dehydatase associated subunit"/>
    <property type="match status" value="1"/>
</dbReference>
<organism evidence="2 3">
    <name type="scientific">Nonomuraea aridisoli</name>
    <dbReference type="NCBI Taxonomy" id="2070368"/>
    <lineage>
        <taxon>Bacteria</taxon>
        <taxon>Bacillati</taxon>
        <taxon>Actinomycetota</taxon>
        <taxon>Actinomycetes</taxon>
        <taxon>Streptosporangiales</taxon>
        <taxon>Streptosporangiaceae</taxon>
        <taxon>Nonomuraea</taxon>
    </lineage>
</organism>
<reference evidence="2 3" key="1">
    <citation type="submission" date="2018-01" db="EMBL/GenBank/DDBJ databases">
        <title>Draft genome sequence of Nonomuraea sp. KC333.</title>
        <authorList>
            <person name="Sahin N."/>
            <person name="Saygin H."/>
            <person name="Ay H."/>
        </authorList>
    </citation>
    <scope>NUCLEOTIDE SEQUENCE [LARGE SCALE GENOMIC DNA]</scope>
    <source>
        <strain evidence="2 3">KC333</strain>
    </source>
</reference>